<name>A0AAV4QPJ3_CAEEX</name>
<reference evidence="1 2" key="1">
    <citation type="submission" date="2021-06" db="EMBL/GenBank/DDBJ databases">
        <title>Caerostris extrusa draft genome.</title>
        <authorList>
            <person name="Kono N."/>
            <person name="Arakawa K."/>
        </authorList>
    </citation>
    <scope>NUCLEOTIDE SEQUENCE [LARGE SCALE GENOMIC DNA]</scope>
</reference>
<protein>
    <submittedName>
        <fullName evidence="1">Uncharacterized protein</fullName>
    </submittedName>
</protein>
<sequence length="14" mass="1705">IDTDFTTFDKIIFE</sequence>
<feature type="non-terminal residue" evidence="1">
    <location>
        <position position="1"/>
    </location>
</feature>
<gene>
    <name evidence="1" type="ORF">CEXT_24021</name>
</gene>
<accession>A0AAV4QPJ3</accession>
<evidence type="ECO:0000313" key="2">
    <source>
        <dbReference type="Proteomes" id="UP001054945"/>
    </source>
</evidence>
<comment type="caution">
    <text evidence="1">The sequence shown here is derived from an EMBL/GenBank/DDBJ whole genome shotgun (WGS) entry which is preliminary data.</text>
</comment>
<keyword evidence="2" id="KW-1185">Reference proteome</keyword>
<evidence type="ECO:0000313" key="1">
    <source>
        <dbReference type="EMBL" id="GIY10311.1"/>
    </source>
</evidence>
<proteinExistence type="predicted"/>
<organism evidence="1 2">
    <name type="scientific">Caerostris extrusa</name>
    <name type="common">Bark spider</name>
    <name type="synonym">Caerostris bankana</name>
    <dbReference type="NCBI Taxonomy" id="172846"/>
    <lineage>
        <taxon>Eukaryota</taxon>
        <taxon>Metazoa</taxon>
        <taxon>Ecdysozoa</taxon>
        <taxon>Arthropoda</taxon>
        <taxon>Chelicerata</taxon>
        <taxon>Arachnida</taxon>
        <taxon>Araneae</taxon>
        <taxon>Araneomorphae</taxon>
        <taxon>Entelegynae</taxon>
        <taxon>Araneoidea</taxon>
        <taxon>Araneidae</taxon>
        <taxon>Caerostris</taxon>
    </lineage>
</organism>
<dbReference type="Proteomes" id="UP001054945">
    <property type="component" value="Unassembled WGS sequence"/>
</dbReference>
<dbReference type="EMBL" id="BPLR01006504">
    <property type="protein sequence ID" value="GIY10311.1"/>
    <property type="molecule type" value="Genomic_DNA"/>
</dbReference>